<dbReference type="PANTHER" id="PTHR36925:SF1">
    <property type="entry name" value="COBALT-PRECORRIN-6A REDUCTASE"/>
    <property type="match status" value="1"/>
</dbReference>
<dbReference type="GO" id="GO:0009236">
    <property type="term" value="P:cobalamin biosynthetic process"/>
    <property type="evidence" value="ECO:0007669"/>
    <property type="project" value="UniProtKB-UniPathway"/>
</dbReference>
<gene>
    <name evidence="4" type="ORF">NRIC_30970</name>
</gene>
<keyword evidence="3" id="KW-0560">Oxidoreductase</keyword>
<protein>
    <submittedName>
        <fullName evidence="4">Cobalt-precorrin-6A/precorrin-6x reductase</fullName>
    </submittedName>
</protein>
<evidence type="ECO:0000256" key="3">
    <source>
        <dbReference type="ARBA" id="ARBA00023002"/>
    </source>
</evidence>
<reference evidence="5" key="1">
    <citation type="submission" date="2019-02" db="EMBL/GenBank/DDBJ databases">
        <title>Draft genome sequence of Enterococcus sp. Gos25-1.</title>
        <authorList>
            <person name="Tanaka N."/>
            <person name="Shiwa Y."/>
            <person name="Fujita N."/>
        </authorList>
    </citation>
    <scope>NUCLEOTIDE SEQUENCE [LARGE SCALE GENOMIC DNA]</scope>
    <source>
        <strain evidence="5">Gos25-1</strain>
    </source>
</reference>
<comment type="pathway">
    <text evidence="1">Cofactor biosynthesis; adenosylcobalamin biosynthesis.</text>
</comment>
<comment type="caution">
    <text evidence="4">The sequence shown here is derived from an EMBL/GenBank/DDBJ whole genome shotgun (WGS) entry which is preliminary data.</text>
</comment>
<keyword evidence="2" id="KW-0169">Cobalamin biosynthesis</keyword>
<dbReference type="EMBL" id="BJCC01000028">
    <property type="protein sequence ID" value="GCF95206.1"/>
    <property type="molecule type" value="Genomic_DNA"/>
</dbReference>
<evidence type="ECO:0000256" key="1">
    <source>
        <dbReference type="ARBA" id="ARBA00004953"/>
    </source>
</evidence>
<evidence type="ECO:0000256" key="2">
    <source>
        <dbReference type="ARBA" id="ARBA00022573"/>
    </source>
</evidence>
<dbReference type="PANTHER" id="PTHR36925">
    <property type="entry name" value="COBALT-PRECORRIN-6A REDUCTASE"/>
    <property type="match status" value="1"/>
</dbReference>
<dbReference type="Pfam" id="PF02571">
    <property type="entry name" value="CbiJ"/>
    <property type="match status" value="1"/>
</dbReference>
<dbReference type="RefSeq" id="WP_146623602.1">
    <property type="nucleotide sequence ID" value="NZ_BJCC01000028.1"/>
</dbReference>
<dbReference type="Proteomes" id="UP000290567">
    <property type="component" value="Unassembled WGS sequence"/>
</dbReference>
<proteinExistence type="predicted"/>
<dbReference type="PROSITE" id="PS51014">
    <property type="entry name" value="COBK_CBIJ"/>
    <property type="match status" value="1"/>
</dbReference>
<dbReference type="OrthoDB" id="9780707at2"/>
<name>A0A4P5PBT2_9ENTE</name>
<dbReference type="NCBIfam" id="TIGR00715">
    <property type="entry name" value="precor6x_red"/>
    <property type="match status" value="1"/>
</dbReference>
<evidence type="ECO:0000313" key="4">
    <source>
        <dbReference type="EMBL" id="GCF95206.1"/>
    </source>
</evidence>
<dbReference type="AlphaFoldDB" id="A0A4P5PBT2"/>
<evidence type="ECO:0000313" key="5">
    <source>
        <dbReference type="Proteomes" id="UP000290567"/>
    </source>
</evidence>
<dbReference type="UniPathway" id="UPA00148"/>
<dbReference type="InterPro" id="IPR003723">
    <property type="entry name" value="Precorrin-6x_reduct"/>
</dbReference>
<accession>A0A4P5PBT2</accession>
<dbReference type="GO" id="GO:0016994">
    <property type="term" value="F:precorrin-6A reductase activity"/>
    <property type="evidence" value="ECO:0007669"/>
    <property type="project" value="InterPro"/>
</dbReference>
<sequence>MILILGGTSDSIKIAEALRDASKPFYISVVSDYGQKLASKVTPRVLQGRLSKEAMSQVIEQRQIKLIIDVTHPFAVEVSKTAMAASQASHINYLRFERPTVIPEGVLLASSVKEACELAKDYTGRIYLTTGSKTLPAFIKYLPKERLIVRLLPTSEVLQMTEELGLSADQIEGMKGPFSKALNQELLIHNQAAVLITKESGKAGGFLEKVEACQELNIPCIVIEREKLDYPLAYSSIEQLVAYVKQNKELTE</sequence>
<keyword evidence="5" id="KW-1185">Reference proteome</keyword>
<organism evidence="4 5">
    <name type="scientific">Enterococcus florum</name>
    <dbReference type="NCBI Taxonomy" id="2480627"/>
    <lineage>
        <taxon>Bacteria</taxon>
        <taxon>Bacillati</taxon>
        <taxon>Bacillota</taxon>
        <taxon>Bacilli</taxon>
        <taxon>Lactobacillales</taxon>
        <taxon>Enterococcaceae</taxon>
        <taxon>Enterococcus</taxon>
    </lineage>
</organism>